<keyword evidence="1" id="KW-0812">Transmembrane</keyword>
<keyword evidence="1" id="KW-1133">Transmembrane helix</keyword>
<dbReference type="Proteomes" id="UP000683925">
    <property type="component" value="Unassembled WGS sequence"/>
</dbReference>
<accession>A0A8S1SHV5</accession>
<protein>
    <recommendedName>
        <fullName evidence="4">Transmembrane protein</fullName>
    </recommendedName>
</protein>
<evidence type="ECO:0008006" key="4">
    <source>
        <dbReference type="Google" id="ProtNLM"/>
    </source>
</evidence>
<evidence type="ECO:0000313" key="2">
    <source>
        <dbReference type="EMBL" id="CAD8140125.1"/>
    </source>
</evidence>
<proteinExistence type="predicted"/>
<reference evidence="2" key="1">
    <citation type="submission" date="2021-01" db="EMBL/GenBank/DDBJ databases">
        <authorList>
            <consortium name="Genoscope - CEA"/>
            <person name="William W."/>
        </authorList>
    </citation>
    <scope>NUCLEOTIDE SEQUENCE</scope>
</reference>
<dbReference type="OrthoDB" id="288999at2759"/>
<dbReference type="AlphaFoldDB" id="A0A8S1SHV5"/>
<feature type="transmembrane region" description="Helical" evidence="1">
    <location>
        <begin position="50"/>
        <end position="69"/>
    </location>
</feature>
<evidence type="ECO:0000313" key="3">
    <source>
        <dbReference type="Proteomes" id="UP000683925"/>
    </source>
</evidence>
<feature type="transmembrane region" description="Helical" evidence="1">
    <location>
        <begin position="75"/>
        <end position="93"/>
    </location>
</feature>
<gene>
    <name evidence="2" type="ORF">POCTA_138.1.T0110241</name>
</gene>
<keyword evidence="3" id="KW-1185">Reference proteome</keyword>
<keyword evidence="1" id="KW-0472">Membrane</keyword>
<dbReference type="EMBL" id="CAJJDP010000010">
    <property type="protein sequence ID" value="CAD8140125.1"/>
    <property type="molecule type" value="Genomic_DNA"/>
</dbReference>
<sequence>MIENLTKKIIFLMWNYVEIRFTQRLTQGDYIIKQQQLQKVYNNQSFFQQIFLLFIYLHLAHACLLGLQLTVDNVIFSQKVQLLYLALFVLNLIRFKGSVLKKLNGKSCIQAAIMMEENIFKRLIILC</sequence>
<evidence type="ECO:0000256" key="1">
    <source>
        <dbReference type="SAM" id="Phobius"/>
    </source>
</evidence>
<name>A0A8S1SHV5_PAROT</name>
<comment type="caution">
    <text evidence="2">The sequence shown here is derived from an EMBL/GenBank/DDBJ whole genome shotgun (WGS) entry which is preliminary data.</text>
</comment>
<organism evidence="2 3">
    <name type="scientific">Paramecium octaurelia</name>
    <dbReference type="NCBI Taxonomy" id="43137"/>
    <lineage>
        <taxon>Eukaryota</taxon>
        <taxon>Sar</taxon>
        <taxon>Alveolata</taxon>
        <taxon>Ciliophora</taxon>
        <taxon>Intramacronucleata</taxon>
        <taxon>Oligohymenophorea</taxon>
        <taxon>Peniculida</taxon>
        <taxon>Parameciidae</taxon>
        <taxon>Paramecium</taxon>
    </lineage>
</organism>